<dbReference type="STRING" id="935791.I3EHH3"/>
<dbReference type="GO" id="GO:0003677">
    <property type="term" value="F:DNA binding"/>
    <property type="evidence" value="ECO:0007669"/>
    <property type="project" value="UniProtKB-UniRule"/>
</dbReference>
<dbReference type="GO" id="GO:0008821">
    <property type="term" value="F:crossover junction DNA endonuclease activity"/>
    <property type="evidence" value="ECO:0007669"/>
    <property type="project" value="UniProtKB-UniRule"/>
</dbReference>
<dbReference type="Pfam" id="PF02732">
    <property type="entry name" value="ERCC4"/>
    <property type="match status" value="1"/>
</dbReference>
<dbReference type="GO" id="GO:0048257">
    <property type="term" value="F:3'-flap endonuclease activity"/>
    <property type="evidence" value="ECO:0007669"/>
    <property type="project" value="TreeGrafter"/>
</dbReference>
<proteinExistence type="inferred from homology"/>
<accession>I3EHH3</accession>
<dbReference type="InterPro" id="IPR033309">
    <property type="entry name" value="Mus81"/>
</dbReference>
<dbReference type="Proteomes" id="UP000002872">
    <property type="component" value="Unassembled WGS sequence"/>
</dbReference>
<dbReference type="CDD" id="cd20074">
    <property type="entry name" value="XPF_nuclease_Mus81"/>
    <property type="match status" value="1"/>
</dbReference>
<dbReference type="EMBL" id="GL870878">
    <property type="protein sequence ID" value="EIJ88670.1"/>
    <property type="molecule type" value="Genomic_DNA"/>
</dbReference>
<comment type="cofactor">
    <cofactor evidence="2">
        <name>Mg(2+)</name>
        <dbReference type="ChEBI" id="CHEBI:18420"/>
    </cofactor>
</comment>
<evidence type="ECO:0000313" key="5">
    <source>
        <dbReference type="Proteomes" id="UP000002872"/>
    </source>
</evidence>
<comment type="subunit">
    <text evidence="2">Interacts with EME1.</text>
</comment>
<dbReference type="GO" id="GO:0046872">
    <property type="term" value="F:metal ion binding"/>
    <property type="evidence" value="ECO:0007669"/>
    <property type="project" value="UniProtKB-UniRule"/>
</dbReference>
<dbReference type="GO" id="GO:0048476">
    <property type="term" value="C:Holliday junction resolvase complex"/>
    <property type="evidence" value="ECO:0007669"/>
    <property type="project" value="UniProtKB-UniRule"/>
</dbReference>
<keyword evidence="2" id="KW-0233">DNA recombination</keyword>
<comment type="subcellular location">
    <subcellularLocation>
        <location evidence="2">Nucleus</location>
    </subcellularLocation>
</comment>
<dbReference type="SUPFAM" id="SSF52980">
    <property type="entry name" value="Restriction endonuclease-like"/>
    <property type="match status" value="1"/>
</dbReference>
<dbReference type="Gene3D" id="3.40.50.10130">
    <property type="match status" value="1"/>
</dbReference>
<organism evidence="4 5">
    <name type="scientific">Nematocida parisii (strain ERTm3)</name>
    <name type="common">Nematode killer fungus</name>
    <dbReference type="NCBI Taxonomy" id="935791"/>
    <lineage>
        <taxon>Eukaryota</taxon>
        <taxon>Fungi</taxon>
        <taxon>Fungi incertae sedis</taxon>
        <taxon>Microsporidia</taxon>
        <taxon>Nematocida</taxon>
    </lineage>
</organism>
<dbReference type="EC" id="3.1.22.-" evidence="2"/>
<dbReference type="GO" id="GO:0000712">
    <property type="term" value="P:resolution of meiotic recombination intermediates"/>
    <property type="evidence" value="ECO:0007669"/>
    <property type="project" value="TreeGrafter"/>
</dbReference>
<dbReference type="GO" id="GO:0031573">
    <property type="term" value="P:mitotic intra-S DNA damage checkpoint signaling"/>
    <property type="evidence" value="ECO:0007669"/>
    <property type="project" value="TreeGrafter"/>
</dbReference>
<reference evidence="4" key="1">
    <citation type="submission" date="2011-01" db="EMBL/GenBank/DDBJ databases">
        <title>The Genome Sequence of Nematocida parisii strain ERTm3.</title>
        <authorList>
            <consortium name="The Broad Institute Genome Sequencing Platform"/>
            <consortium name="The Broad Institute Genome Sequencing Center for Infectious Disease"/>
            <person name="Cuomo C."/>
            <person name="Troemel E."/>
            <person name="Young S.K."/>
            <person name="Zeng Q."/>
            <person name="Gargeya S."/>
            <person name="Fitzgerald M."/>
            <person name="Haas B."/>
            <person name="Abouelleil A."/>
            <person name="Alvarado L."/>
            <person name="Arachchi H.M."/>
            <person name="Berlin A."/>
            <person name="Chapman S.B."/>
            <person name="Gearin G."/>
            <person name="Goldberg J."/>
            <person name="Griggs A."/>
            <person name="Gujja S."/>
            <person name="Hansen M."/>
            <person name="Heiman D."/>
            <person name="Howarth C."/>
            <person name="Larimer J."/>
            <person name="Lui A."/>
            <person name="MacDonald P.J.P."/>
            <person name="McCowen C."/>
            <person name="Montmayeur A."/>
            <person name="Murphy C."/>
            <person name="Neiman D."/>
            <person name="Pearson M."/>
            <person name="Priest M."/>
            <person name="Roberts A."/>
            <person name="Saif S."/>
            <person name="Shea T."/>
            <person name="Sisk P."/>
            <person name="Stolte C."/>
            <person name="Sykes S."/>
            <person name="Wortman J."/>
            <person name="Nusbaum C."/>
            <person name="Birren B."/>
        </authorList>
    </citation>
    <scope>NUCLEOTIDE SEQUENCE</scope>
    <source>
        <strain evidence="4">ERTm3</strain>
    </source>
</reference>
<keyword evidence="1 2" id="KW-0378">Hydrolase</keyword>
<dbReference type="OMA" id="NVKHIGK"/>
<evidence type="ECO:0000259" key="3">
    <source>
        <dbReference type="SMART" id="SM00891"/>
    </source>
</evidence>
<keyword evidence="2" id="KW-0539">Nucleus</keyword>
<evidence type="ECO:0000313" key="4">
    <source>
        <dbReference type="EMBL" id="EIJ88670.1"/>
    </source>
</evidence>
<dbReference type="HOGENOM" id="CLU_475738_0_0_1"/>
<evidence type="ECO:0000256" key="2">
    <source>
        <dbReference type="RuleBase" id="RU369042"/>
    </source>
</evidence>
<dbReference type="GO" id="GO:0005634">
    <property type="term" value="C:nucleus"/>
    <property type="evidence" value="ECO:0007669"/>
    <property type="project" value="UniProtKB-SubCell"/>
</dbReference>
<keyword evidence="2" id="KW-0540">Nuclease</keyword>
<evidence type="ECO:0000256" key="1">
    <source>
        <dbReference type="ARBA" id="ARBA00022801"/>
    </source>
</evidence>
<dbReference type="InParanoid" id="I3EHH3"/>
<comment type="function">
    <text evidence="2">Interacts with EME1 to form a DNA structure-specific endonuclease with substrate preference for branched DNA structures with a 5'-end at the branch nick. Typical substrates include 3'-flap structures, D-loops, replication forks and nicked Holliday junctions. May be required in mitosis for the processing of stalled or collapsed replication fork intermediates. May be required in meiosis for the repair of meiosis-specific double strand breaks subsequent to single-end invasion (SEI).</text>
</comment>
<protein>
    <recommendedName>
        <fullName evidence="2">Crossover junction endonuclease MUS81</fullName>
        <ecNumber evidence="2">3.1.22.-</ecNumber>
    </recommendedName>
</protein>
<name>I3EHH3_NEMP3</name>
<keyword evidence="2" id="KW-0234">DNA repair</keyword>
<dbReference type="PANTHER" id="PTHR13451:SF0">
    <property type="entry name" value="CROSSOVER JUNCTION ENDONUCLEASE MUS81"/>
    <property type="match status" value="1"/>
</dbReference>
<dbReference type="InterPro" id="IPR006166">
    <property type="entry name" value="ERCC4_domain"/>
</dbReference>
<dbReference type="InterPro" id="IPR047416">
    <property type="entry name" value="XPF_nuclease_Mus81"/>
</dbReference>
<feature type="domain" description="ERCC4" evidence="3">
    <location>
        <begin position="316"/>
        <end position="410"/>
    </location>
</feature>
<keyword evidence="2" id="KW-0255">Endonuclease</keyword>
<keyword evidence="5" id="KW-1185">Reference proteome</keyword>
<dbReference type="AlphaFoldDB" id="I3EHH3"/>
<dbReference type="PANTHER" id="PTHR13451">
    <property type="entry name" value="CLASS II CROSSOVER JUNCTION ENDONUCLEASE MUS81"/>
    <property type="match status" value="1"/>
</dbReference>
<comment type="similarity">
    <text evidence="2">Belongs to the XPF family.</text>
</comment>
<dbReference type="GO" id="GO:0006308">
    <property type="term" value="P:DNA catabolic process"/>
    <property type="evidence" value="ECO:0007669"/>
    <property type="project" value="UniProtKB-UniRule"/>
</dbReference>
<gene>
    <name evidence="4" type="ORF">NEQG_01360</name>
</gene>
<dbReference type="SMART" id="SM00891">
    <property type="entry name" value="ERCC4"/>
    <property type="match status" value="1"/>
</dbReference>
<keyword evidence="2" id="KW-0227">DNA damage</keyword>
<keyword evidence="2" id="KW-0479">Metal-binding</keyword>
<keyword evidence="2" id="KW-0460">Magnesium</keyword>
<dbReference type="VEuPathDB" id="MicrosporidiaDB:NEQG_01360"/>
<dbReference type="InterPro" id="IPR011335">
    <property type="entry name" value="Restrct_endonuc-II-like"/>
</dbReference>
<dbReference type="OrthoDB" id="5963188at2759"/>
<sequence length="572" mass="65027">MSTHGKEITKYKDKVLNVLEKLVEKEKVYSKVSGVTFRFIRYKRALKECLIHEGSMESSADLVNVKHIGKSIASEIVKEIEKYESSCESPANNCKEENEEEKEELIIISDNSSVFEETANLLQKRQTLAQNENNVSDSIFTSKKAEVSNEIISKYAQNGEGPKIREKKVGYVFTVKNKNMQIKTPVPFTLGHLILDGLTGEDTHNKSIDIGSLRYVCLERARKYSLLYGSRALFESTEKRIKHFSKILLRHGLIEDHQNSISITEMGKSAARLLSSTCRSYNKGINGILGSRYIENPSDVQDGTQIDLESADIQPMLLIDIREKKTREDPYFFHSFLSHAGVNTETRVLSIGDFLWSYVKNMQEYYCNLLIERKTIRDLLQSVRDGRYREQKERLLSLPGNKMYCIEGNYPMEKSVVKMMYTVAYGLISSGFIVVNPWKVEETLFIIEKAHRIVTNKVNKRDVLPEYSSDGNATKKDENGGLLENLLTNLHRKKLTDYTEIEQSLIILQSIKGVSYNTASTIVSKIGRLSVLIKKGTDRQSLLEELACLPTTKKNRTLGTKKAHSILMSLGL</sequence>
<dbReference type="GO" id="GO:0000727">
    <property type="term" value="P:double-strand break repair via break-induced replication"/>
    <property type="evidence" value="ECO:0007669"/>
    <property type="project" value="UniProtKB-UniRule"/>
</dbReference>